<dbReference type="InterPro" id="IPR037393">
    <property type="entry name" value="Bud22/SRFB1"/>
</dbReference>
<feature type="region of interest" description="Disordered" evidence="2">
    <location>
        <begin position="321"/>
        <end position="429"/>
    </location>
</feature>
<dbReference type="KEGG" id="cput:CONPUDRAFT_165214"/>
<feature type="region of interest" description="Disordered" evidence="2">
    <location>
        <begin position="170"/>
        <end position="281"/>
    </location>
</feature>
<sequence>MSQRDHNVSTSTRKQGKKRKHSENQEEVNISGKLHHGVKEVRKAAKKAKAFELQKVLKRLKGVRTKGESSVSKDTSELEAELEALKNTDIDIIANTALRSKIKKDKMLSSHDLMEPAMSKELSNGLVSLPAPGSPASRVQSRILSSKILATEISGIVLGLKAVLYPDTAPAGHSADGPTSPPMKKSRIASSAMDVDDDADDHEGDDGSAEGDDNEAADHASDGWESGSIHDGNKAPSGGASLGSEDEHDISDDSNASELRPSVSKSKIAPKTTGSQSAFLPSLAAGFIRGDSDEDWSDAEANVADGVRKNRRGQRARRAIWEKKFGKNANHLKSQQEIEGTSKNRFTRTPTDYKHGGRRPQDRKETQMTRRPDQRFNKSQTTDKHTVGRELVESAPSKPAQAASLHPSWEAKKQKSAAIVAPQGSKIVF</sequence>
<dbReference type="Pfam" id="PF09073">
    <property type="entry name" value="BUD22"/>
    <property type="match status" value="1"/>
</dbReference>
<dbReference type="OrthoDB" id="3364872at2759"/>
<dbReference type="OMA" id="ALWEKKF"/>
<name>A0A5M3MPI9_CONPW</name>
<dbReference type="GO" id="GO:0030490">
    <property type="term" value="P:maturation of SSU-rRNA"/>
    <property type="evidence" value="ECO:0007669"/>
    <property type="project" value="TreeGrafter"/>
</dbReference>
<comment type="caution">
    <text evidence="4">The sequence shown here is derived from an EMBL/GenBank/DDBJ whole genome shotgun (WGS) entry which is preliminary data.</text>
</comment>
<evidence type="ECO:0000256" key="1">
    <source>
        <dbReference type="ARBA" id="ARBA00023054"/>
    </source>
</evidence>
<dbReference type="InterPro" id="IPR015158">
    <property type="entry name" value="Bud22_dom"/>
</dbReference>
<evidence type="ECO:0000259" key="3">
    <source>
        <dbReference type="Pfam" id="PF09073"/>
    </source>
</evidence>
<protein>
    <submittedName>
        <fullName evidence="4">Bud-site selection protein</fullName>
    </submittedName>
</protein>
<reference evidence="5" key="1">
    <citation type="journal article" date="2012" name="Science">
        <title>The Paleozoic origin of enzymatic lignin decomposition reconstructed from 31 fungal genomes.</title>
        <authorList>
            <person name="Floudas D."/>
            <person name="Binder M."/>
            <person name="Riley R."/>
            <person name="Barry K."/>
            <person name="Blanchette R.A."/>
            <person name="Henrissat B."/>
            <person name="Martinez A.T."/>
            <person name="Otillar R."/>
            <person name="Spatafora J.W."/>
            <person name="Yadav J.S."/>
            <person name="Aerts A."/>
            <person name="Benoit I."/>
            <person name="Boyd A."/>
            <person name="Carlson A."/>
            <person name="Copeland A."/>
            <person name="Coutinho P.M."/>
            <person name="de Vries R.P."/>
            <person name="Ferreira P."/>
            <person name="Findley K."/>
            <person name="Foster B."/>
            <person name="Gaskell J."/>
            <person name="Glotzer D."/>
            <person name="Gorecki P."/>
            <person name="Heitman J."/>
            <person name="Hesse C."/>
            <person name="Hori C."/>
            <person name="Igarashi K."/>
            <person name="Jurgens J.A."/>
            <person name="Kallen N."/>
            <person name="Kersten P."/>
            <person name="Kohler A."/>
            <person name="Kuees U."/>
            <person name="Kumar T.K.A."/>
            <person name="Kuo A."/>
            <person name="LaButti K."/>
            <person name="Larrondo L.F."/>
            <person name="Lindquist E."/>
            <person name="Ling A."/>
            <person name="Lombard V."/>
            <person name="Lucas S."/>
            <person name="Lundell T."/>
            <person name="Martin R."/>
            <person name="McLaughlin D.J."/>
            <person name="Morgenstern I."/>
            <person name="Morin E."/>
            <person name="Murat C."/>
            <person name="Nagy L.G."/>
            <person name="Nolan M."/>
            <person name="Ohm R.A."/>
            <person name="Patyshakuliyeva A."/>
            <person name="Rokas A."/>
            <person name="Ruiz-Duenas F.J."/>
            <person name="Sabat G."/>
            <person name="Salamov A."/>
            <person name="Samejima M."/>
            <person name="Schmutz J."/>
            <person name="Slot J.C."/>
            <person name="St John F."/>
            <person name="Stenlid J."/>
            <person name="Sun H."/>
            <person name="Sun S."/>
            <person name="Syed K."/>
            <person name="Tsang A."/>
            <person name="Wiebenga A."/>
            <person name="Young D."/>
            <person name="Pisabarro A."/>
            <person name="Eastwood D.C."/>
            <person name="Martin F."/>
            <person name="Cullen D."/>
            <person name="Grigoriev I.V."/>
            <person name="Hibbett D.S."/>
        </authorList>
    </citation>
    <scope>NUCLEOTIDE SEQUENCE [LARGE SCALE GENOMIC DNA]</scope>
    <source>
        <strain evidence="5">RWD-64-598 SS2</strain>
    </source>
</reference>
<feature type="compositionally biased region" description="Basic and acidic residues" evidence="2">
    <location>
        <begin position="351"/>
        <end position="392"/>
    </location>
</feature>
<gene>
    <name evidence="4" type="ORF">CONPUDRAFT_165214</name>
</gene>
<evidence type="ECO:0000313" key="5">
    <source>
        <dbReference type="Proteomes" id="UP000053558"/>
    </source>
</evidence>
<dbReference type="GeneID" id="19205269"/>
<dbReference type="AlphaFoldDB" id="A0A5M3MPI9"/>
<feature type="domain" description="Bud22" evidence="3">
    <location>
        <begin position="34"/>
        <end position="429"/>
    </location>
</feature>
<dbReference type="PANTHER" id="PTHR23325:SF1">
    <property type="entry name" value="SERUM RESPONSE FACTOR-BINDING PROTEIN 1"/>
    <property type="match status" value="1"/>
</dbReference>
<evidence type="ECO:0000313" key="4">
    <source>
        <dbReference type="EMBL" id="EIW80976.1"/>
    </source>
</evidence>
<dbReference type="RefSeq" id="XP_007768423.1">
    <property type="nucleotide sequence ID" value="XM_007770233.1"/>
</dbReference>
<dbReference type="Proteomes" id="UP000053558">
    <property type="component" value="Unassembled WGS sequence"/>
</dbReference>
<feature type="compositionally biased region" description="Acidic residues" evidence="2">
    <location>
        <begin position="194"/>
        <end position="215"/>
    </location>
</feature>
<proteinExistence type="predicted"/>
<keyword evidence="1" id="KW-0175">Coiled coil</keyword>
<dbReference type="EMBL" id="JH711578">
    <property type="protein sequence ID" value="EIW80976.1"/>
    <property type="molecule type" value="Genomic_DNA"/>
</dbReference>
<feature type="region of interest" description="Disordered" evidence="2">
    <location>
        <begin position="1"/>
        <end position="42"/>
    </location>
</feature>
<accession>A0A5M3MPI9</accession>
<keyword evidence="5" id="KW-1185">Reference proteome</keyword>
<dbReference type="GO" id="GO:0005634">
    <property type="term" value="C:nucleus"/>
    <property type="evidence" value="ECO:0007669"/>
    <property type="project" value="TreeGrafter"/>
</dbReference>
<evidence type="ECO:0000256" key="2">
    <source>
        <dbReference type="SAM" id="MobiDB-lite"/>
    </source>
</evidence>
<dbReference type="PANTHER" id="PTHR23325">
    <property type="entry name" value="SERUM RESPONSE FACTOR-BINDING"/>
    <property type="match status" value="1"/>
</dbReference>
<organism evidence="4 5">
    <name type="scientific">Coniophora puteana (strain RWD-64-598)</name>
    <name type="common">Brown rot fungus</name>
    <dbReference type="NCBI Taxonomy" id="741705"/>
    <lineage>
        <taxon>Eukaryota</taxon>
        <taxon>Fungi</taxon>
        <taxon>Dikarya</taxon>
        <taxon>Basidiomycota</taxon>
        <taxon>Agaricomycotina</taxon>
        <taxon>Agaricomycetes</taxon>
        <taxon>Agaricomycetidae</taxon>
        <taxon>Boletales</taxon>
        <taxon>Coniophorineae</taxon>
        <taxon>Coniophoraceae</taxon>
        <taxon>Coniophora</taxon>
    </lineage>
</organism>
<dbReference type="GO" id="GO:0030686">
    <property type="term" value="C:90S preribosome"/>
    <property type="evidence" value="ECO:0007669"/>
    <property type="project" value="TreeGrafter"/>
</dbReference>